<dbReference type="GO" id="GO:0032040">
    <property type="term" value="C:small-subunit processome"/>
    <property type="evidence" value="ECO:0007669"/>
    <property type="project" value="InterPro"/>
</dbReference>
<organism evidence="5 6">
    <name type="scientific">Bathycoccus prasinos</name>
    <dbReference type="NCBI Taxonomy" id="41875"/>
    <lineage>
        <taxon>Eukaryota</taxon>
        <taxon>Viridiplantae</taxon>
        <taxon>Chlorophyta</taxon>
        <taxon>Mamiellophyceae</taxon>
        <taxon>Mamiellales</taxon>
        <taxon>Bathycoccaceae</taxon>
        <taxon>Bathycoccus</taxon>
    </lineage>
</organism>
<dbReference type="Gene3D" id="2.130.10.10">
    <property type="entry name" value="YVTN repeat-like/Quinoprotein amine dehydrogenase"/>
    <property type="match status" value="4"/>
</dbReference>
<feature type="region of interest" description="Disordered" evidence="2">
    <location>
        <begin position="137"/>
        <end position="177"/>
    </location>
</feature>
<dbReference type="SUPFAM" id="SSF50998">
    <property type="entry name" value="Quinoprotein alcohol dehydrogenase-like"/>
    <property type="match status" value="1"/>
</dbReference>
<feature type="compositionally biased region" description="Acidic residues" evidence="2">
    <location>
        <begin position="212"/>
        <end position="221"/>
    </location>
</feature>
<dbReference type="InterPro" id="IPR007319">
    <property type="entry name" value="WDR36/Utp21_C"/>
</dbReference>
<feature type="compositionally biased region" description="Basic and acidic residues" evidence="2">
    <location>
        <begin position="247"/>
        <end position="269"/>
    </location>
</feature>
<evidence type="ECO:0000256" key="2">
    <source>
        <dbReference type="SAM" id="MobiDB-lite"/>
    </source>
</evidence>
<dbReference type="InterPro" id="IPR011047">
    <property type="entry name" value="Quinoprotein_ADH-like_sf"/>
</dbReference>
<reference evidence="5 6" key="1">
    <citation type="submission" date="2011-10" db="EMBL/GenBank/DDBJ databases">
        <authorList>
            <person name="Genoscope - CEA"/>
        </authorList>
    </citation>
    <scope>NUCLEOTIDE SEQUENCE [LARGE SCALE GENOMIC DNA]</scope>
    <source>
        <strain evidence="5 6">RCC 1105</strain>
    </source>
</reference>
<dbReference type="PROSITE" id="PS50082">
    <property type="entry name" value="WD_REPEATS_2"/>
    <property type="match status" value="2"/>
</dbReference>
<name>K8EFR9_9CHLO</name>
<dbReference type="Proteomes" id="UP000198341">
    <property type="component" value="Chromosome 6"/>
</dbReference>
<evidence type="ECO:0000259" key="3">
    <source>
        <dbReference type="Pfam" id="PF04192"/>
    </source>
</evidence>
<dbReference type="GeneID" id="19015152"/>
<accession>K8EFR9</accession>
<feature type="repeat" description="WD" evidence="1">
    <location>
        <begin position="520"/>
        <end position="561"/>
    </location>
</feature>
<dbReference type="PANTHER" id="PTHR22840:SF12">
    <property type="entry name" value="WD REPEAT-CONTAINING PROTEIN 36"/>
    <property type="match status" value="1"/>
</dbReference>
<sequence>MALFAPFRVLGDVSSDVPFSTHKRGIETYATTASGRTFHIFDCKKLTLAMLGSMHEADVSLVCAKRDWTFTACSGRKIYCSRRVNVTCELVGHATEVKHLFAFGTLLVSIDRSEHVLVWDISEKVMKRREREYRAFTRESERKAREERRRQVLERRKEKEERRRTNSKESSTTTTRVASTKEIFNELMRKAPWCLRKIKRLEKAKDIGSFPGDDDDDDGDEEGKGNNMQRKRSHRDEEDSDEDEDDTFKRVRDMDKLDPDAITGRRYEGEDSDSDEDEGEENDSDDDEEEEDEEDELEDDKGEGEKKDGKDDDANAEEEGEDPMDLAATIMVLPDSFGGSITCIAHPDTYINKVVLGNKRGKLLLLNIVTGRIVKVLGGTADDLETNDAEITFVQNSPALDVIAVGFSDGRCVLYDINKERAIMTLPHDCKVTCCAFNAQGNQDDNDPLIVVCDVNGTITTWDLEKRRQRDLNQRAHDSEIISCYFFPGQPLLMTSAKDNSLKQWAYDQSDGSSRLLKFRCGHGKPPNLVSFYADGKRIFASGSDKSLRVWSTIQDQQSKELSQSRVASRAKKLNIHEEELKLPTVSYVSWNELREYSWANIASCHEKENKVYTWRLGTGILGENVLETPQKEGDTSECTSCAISQCGSYCFVSYESGAVRRYNMQSGLHRGDLKRVVGVGPDNRIDKNALAKSLKGNEGYNFPGGKKSVWAYSGPQLGSIIDSRYTTSAHDGKCALVQTDGMNRYVCTTGGEDAKVRVWKYSDMKLEGEMDLGAPALHGTGYLHKTAELFAVALQDGTIRLFDIGTKKRVRTFRLNKEKSNQDGGDEKDVDGSKKKKKKKKLVLATKVEITSDREWVISCDTLGMLKVFDIPSARLLQTMKMGSDRITSFALSPTLEYLATTHAGKRGVFLWNNRSLLSTDEGLDDVVESIGGTVELEAPKMTALADDDGNSSLEKGSDVNDQMLLDDDADDEDDMILDAADEMEAKKTDPWEQQKRDLIASIPAQLGPGMATLSLLPQKQLEDLNNLDEIRARKGKDPNVRNMTDAEKEEEQDDFGQVRAPFFLPTKADDTDVRNSAFIVEENGDDDDDDMKKGDNAQVAVRSRILKRNDENGNSLDADCELLRRWKRGAREIAEFEQLRLANSARKNKPIALKQKARTSAYDGPYREALRLLLASTPEIVESEIKSIGPWDIETATEEELEQIGIGIDFFHHEVLSGMNYDAIQALLRLFLASHGETIASNEGLKDRCRKLRQAVSESWERLDGMFNEIRATFSHYAGAH</sequence>
<dbReference type="Pfam" id="PF04192">
    <property type="entry name" value="Utp21"/>
    <property type="match status" value="1"/>
</dbReference>
<feature type="domain" description="WDR36/Utp21 C-terminal" evidence="3">
    <location>
        <begin position="1007"/>
        <end position="1273"/>
    </location>
</feature>
<dbReference type="PANTHER" id="PTHR22840">
    <property type="entry name" value="WD REPEAT-CONTAINING PROTEIN 36"/>
    <property type="match status" value="1"/>
</dbReference>
<feature type="compositionally biased region" description="Acidic residues" evidence="2">
    <location>
        <begin position="270"/>
        <end position="302"/>
    </location>
</feature>
<evidence type="ECO:0000259" key="4">
    <source>
        <dbReference type="Pfam" id="PF25171"/>
    </source>
</evidence>
<dbReference type="Pfam" id="PF25168">
    <property type="entry name" value="Beta-prop_WDR36-Utp21_2nd"/>
    <property type="match status" value="1"/>
</dbReference>
<protein>
    <submittedName>
        <fullName evidence="5">Uncharacterized protein</fullName>
    </submittedName>
</protein>
<keyword evidence="6" id="KW-1185">Reference proteome</keyword>
<dbReference type="SUPFAM" id="SSF50978">
    <property type="entry name" value="WD40 repeat-like"/>
    <property type="match status" value="1"/>
</dbReference>
<feature type="compositionally biased region" description="Basic and acidic residues" evidence="2">
    <location>
        <begin position="137"/>
        <end position="167"/>
    </location>
</feature>
<dbReference type="InterPro" id="IPR015943">
    <property type="entry name" value="WD40/YVTN_repeat-like_dom_sf"/>
</dbReference>
<feature type="compositionally biased region" description="Acidic residues" evidence="2">
    <location>
        <begin position="314"/>
        <end position="324"/>
    </location>
</feature>
<proteinExistence type="predicted"/>
<dbReference type="Pfam" id="PF25171">
    <property type="entry name" value="Beta-prop_WDR36-Utp21_1st"/>
    <property type="match status" value="1"/>
</dbReference>
<evidence type="ECO:0000313" key="6">
    <source>
        <dbReference type="Proteomes" id="UP000198341"/>
    </source>
</evidence>
<keyword evidence="1" id="KW-0853">WD repeat</keyword>
<dbReference type="InterPro" id="IPR059157">
    <property type="entry name" value="WDR36-Utp21_N"/>
</dbReference>
<feature type="repeat" description="WD" evidence="1">
    <location>
        <begin position="474"/>
        <end position="505"/>
    </location>
</feature>
<dbReference type="RefSeq" id="XP_007512367.1">
    <property type="nucleotide sequence ID" value="XM_007512305.1"/>
</dbReference>
<dbReference type="GO" id="GO:0006364">
    <property type="term" value="P:rRNA processing"/>
    <property type="evidence" value="ECO:0007669"/>
    <property type="project" value="InterPro"/>
</dbReference>
<dbReference type="KEGG" id="bpg:Bathy06g01720"/>
<dbReference type="STRING" id="41875.K8EFR9"/>
<feature type="domain" description="WDR36/Utp21 N-terminal" evidence="4">
    <location>
        <begin position="338"/>
        <end position="508"/>
    </location>
</feature>
<dbReference type="OrthoDB" id="10250769at2759"/>
<dbReference type="GO" id="GO:0034388">
    <property type="term" value="C:Pwp2p-containing subcomplex of 90S preribosome"/>
    <property type="evidence" value="ECO:0007669"/>
    <property type="project" value="TreeGrafter"/>
</dbReference>
<gene>
    <name evidence="5" type="ORF">Bathy06g01720</name>
</gene>
<evidence type="ECO:0000256" key="1">
    <source>
        <dbReference type="PROSITE-ProRule" id="PRU00221"/>
    </source>
</evidence>
<dbReference type="SMART" id="SM00320">
    <property type="entry name" value="WD40"/>
    <property type="match status" value="9"/>
</dbReference>
<feature type="compositionally biased region" description="Basic and acidic residues" evidence="2">
    <location>
        <begin position="303"/>
        <end position="313"/>
    </location>
</feature>
<dbReference type="EMBL" id="FO082273">
    <property type="protein sequence ID" value="CCO16967.1"/>
    <property type="molecule type" value="Genomic_DNA"/>
</dbReference>
<dbReference type="InterPro" id="IPR001680">
    <property type="entry name" value="WD40_rpt"/>
</dbReference>
<feature type="region of interest" description="Disordered" evidence="2">
    <location>
        <begin position="206"/>
        <end position="324"/>
    </location>
</feature>
<evidence type="ECO:0000313" key="5">
    <source>
        <dbReference type="EMBL" id="CCO16967.1"/>
    </source>
</evidence>
<dbReference type="InterPro" id="IPR036322">
    <property type="entry name" value="WD40_repeat_dom_sf"/>
</dbReference>
<dbReference type="eggNOG" id="KOG1539">
    <property type="taxonomic scope" value="Eukaryota"/>
</dbReference>